<organism evidence="1 2">
    <name type="scientific">Paenarthrobacter aromaticivorans</name>
    <dbReference type="NCBI Taxonomy" id="2849150"/>
    <lineage>
        <taxon>Bacteria</taxon>
        <taxon>Bacillati</taxon>
        <taxon>Actinomycetota</taxon>
        <taxon>Actinomycetes</taxon>
        <taxon>Micrococcales</taxon>
        <taxon>Micrococcaceae</taxon>
        <taxon>Paenarthrobacter</taxon>
    </lineage>
</organism>
<comment type="caution">
    <text evidence="1">The sequence shown here is derived from an EMBL/GenBank/DDBJ whole genome shotgun (WGS) entry which is preliminary data.</text>
</comment>
<reference evidence="1 2" key="1">
    <citation type="submission" date="2021-06" db="EMBL/GenBank/DDBJ databases">
        <authorList>
            <person name="Jeong J.W."/>
        </authorList>
    </citation>
    <scope>NUCLEOTIDE SEQUENCE [LARGE SCALE GENOMIC DNA]</scope>
    <source>
        <strain evidence="1 2">MMS21-TAE1-1</strain>
    </source>
</reference>
<sequence length="315" mass="34398">MRRSDVHVNGGDLNDLSLTLPDGSRLVVQVKTYRVPPSPSALVKLFAHRESSYLIVTVRPTESLTDAARTGVLNLITLEPASIIISGQDLLPKNQAIAIKAVPIRQGMPAWGRYALIRSLLLASEPLIQKELAECSGISQPAVVKNLKYLDGLVERTSGGWSPTDRNNLMSLLLEKYPGPRGAATYWYGLDRLHEQVREATKYAKEMGGEPLVSGDVAADIYAPWRLPDSATLYVRQMVDFSHAGFSPATKDEATLISVIPEDQTLWRTAPDMEREGLPLVDPLVTLWELTLSDAPDGPEAADHLKKAILSGTAV</sequence>
<proteinExistence type="predicted"/>
<keyword evidence="2" id="KW-1185">Reference proteome</keyword>
<accession>A0ABS6HZI0</accession>
<dbReference type="EMBL" id="JAHOPC010000001">
    <property type="protein sequence ID" value="MBU8864897.1"/>
    <property type="molecule type" value="Genomic_DNA"/>
</dbReference>
<evidence type="ECO:0000313" key="2">
    <source>
        <dbReference type="Proteomes" id="UP000824166"/>
    </source>
</evidence>
<dbReference type="Proteomes" id="UP000824166">
    <property type="component" value="Unassembled WGS sequence"/>
</dbReference>
<gene>
    <name evidence="1" type="ORF">KSW38_01120</name>
</gene>
<protein>
    <submittedName>
        <fullName evidence="1">MarR family transcriptional regulator</fullName>
    </submittedName>
</protein>
<evidence type="ECO:0000313" key="1">
    <source>
        <dbReference type="EMBL" id="MBU8864897.1"/>
    </source>
</evidence>
<name>A0ABS6HZI0_9MICC</name>